<dbReference type="Proteomes" id="UP000266723">
    <property type="component" value="Unassembled WGS sequence"/>
</dbReference>
<reference evidence="1 2" key="1">
    <citation type="journal article" date="2020" name="BMC Genomics">
        <title>Intraspecific diversification of the crop wild relative Brassica cretica Lam. using demographic model selection.</title>
        <authorList>
            <person name="Kioukis A."/>
            <person name="Michalopoulou V.A."/>
            <person name="Briers L."/>
            <person name="Pirintsos S."/>
            <person name="Studholme D.J."/>
            <person name="Pavlidis P."/>
            <person name="Sarris P.F."/>
        </authorList>
    </citation>
    <scope>NUCLEOTIDE SEQUENCE [LARGE SCALE GENOMIC DNA]</scope>
    <source>
        <strain evidence="2">cv. PFS-1207/04</strain>
    </source>
</reference>
<proteinExistence type="predicted"/>
<protein>
    <submittedName>
        <fullName evidence="1">Uncharacterized protein</fullName>
    </submittedName>
</protein>
<sequence>MDQLLKGVRTVTFSWKAMNQAIACVLRHTRGSGEEIKGGTGWLKRNCRVDALLISKLSVAHFEAWSFTYSLRIKLQEGFLELSVAEAGRS</sequence>
<gene>
    <name evidence="1" type="ORF">DY000_02016629</name>
</gene>
<organism evidence="1 2">
    <name type="scientific">Brassica cretica</name>
    <name type="common">Mustard</name>
    <dbReference type="NCBI Taxonomy" id="69181"/>
    <lineage>
        <taxon>Eukaryota</taxon>
        <taxon>Viridiplantae</taxon>
        <taxon>Streptophyta</taxon>
        <taxon>Embryophyta</taxon>
        <taxon>Tracheophyta</taxon>
        <taxon>Spermatophyta</taxon>
        <taxon>Magnoliopsida</taxon>
        <taxon>eudicotyledons</taxon>
        <taxon>Gunneridae</taxon>
        <taxon>Pentapetalae</taxon>
        <taxon>rosids</taxon>
        <taxon>malvids</taxon>
        <taxon>Brassicales</taxon>
        <taxon>Brassicaceae</taxon>
        <taxon>Brassiceae</taxon>
        <taxon>Brassica</taxon>
    </lineage>
</organism>
<comment type="caution">
    <text evidence="1">The sequence shown here is derived from an EMBL/GenBank/DDBJ whole genome shotgun (WGS) entry which is preliminary data.</text>
</comment>
<name>A0ABQ7DD15_BRACR</name>
<dbReference type="EMBL" id="QGKV02000759">
    <property type="protein sequence ID" value="KAF3569480.1"/>
    <property type="molecule type" value="Genomic_DNA"/>
</dbReference>
<evidence type="ECO:0000313" key="1">
    <source>
        <dbReference type="EMBL" id="KAF3569480.1"/>
    </source>
</evidence>
<keyword evidence="2" id="KW-1185">Reference proteome</keyword>
<evidence type="ECO:0000313" key="2">
    <source>
        <dbReference type="Proteomes" id="UP000266723"/>
    </source>
</evidence>
<accession>A0ABQ7DD15</accession>